<dbReference type="EMBL" id="AJ133782">
    <property type="protein sequence ID" value="CAD59913.1"/>
    <property type="molecule type" value="Genomic_DNA"/>
</dbReference>
<dbReference type="PANTHER" id="PTHR10250:SF26">
    <property type="entry name" value="GLUTATHIONE S-TRANSFERASE 3, MITOCHONDRIAL"/>
    <property type="match status" value="1"/>
</dbReference>
<evidence type="ECO:0000256" key="1">
    <source>
        <dbReference type="ARBA" id="ARBA00004141"/>
    </source>
</evidence>
<dbReference type="Pfam" id="PF01124">
    <property type="entry name" value="MAPEG"/>
    <property type="match status" value="1"/>
</dbReference>
<dbReference type="PANTHER" id="PTHR10250">
    <property type="entry name" value="MICROSOMAL GLUTATHIONE S-TRANSFERASE"/>
    <property type="match status" value="1"/>
</dbReference>
<protein>
    <submittedName>
        <fullName evidence="6">Glutation S-transferase</fullName>
    </submittedName>
</protein>
<keyword evidence="2 5" id="KW-0812">Transmembrane</keyword>
<evidence type="ECO:0000313" key="6">
    <source>
        <dbReference type="EMBL" id="CAD59913.1"/>
    </source>
</evidence>
<sequence>MVSITLPDNYGFAHGVVVGNYRKACGIKYPHTYASQEECKKSRQKSKIKFQLLLNCLIQPAAYKFNCAQRAHANFLENAPQTMLMALVAGLRFPQTAAVLTASWVVLRLLFLHGYVMSDKPDGNGRYRGILFWLAQGGLWGLSVFGVALNLGS</sequence>
<dbReference type="GO" id="GO:0016020">
    <property type="term" value="C:membrane"/>
    <property type="evidence" value="ECO:0007669"/>
    <property type="project" value="UniProtKB-SubCell"/>
</dbReference>
<dbReference type="GO" id="GO:0005783">
    <property type="term" value="C:endoplasmic reticulum"/>
    <property type="evidence" value="ECO:0007669"/>
    <property type="project" value="TreeGrafter"/>
</dbReference>
<feature type="transmembrane region" description="Helical" evidence="5">
    <location>
        <begin position="97"/>
        <end position="118"/>
    </location>
</feature>
<dbReference type="GO" id="GO:0004364">
    <property type="term" value="F:glutathione transferase activity"/>
    <property type="evidence" value="ECO:0007669"/>
    <property type="project" value="TreeGrafter"/>
</dbReference>
<evidence type="ECO:0000256" key="4">
    <source>
        <dbReference type="ARBA" id="ARBA00023136"/>
    </source>
</evidence>
<comment type="subcellular location">
    <subcellularLocation>
        <location evidence="1">Membrane</location>
        <topology evidence="1">Multi-pass membrane protein</topology>
    </subcellularLocation>
</comment>
<evidence type="ECO:0000256" key="3">
    <source>
        <dbReference type="ARBA" id="ARBA00022989"/>
    </source>
</evidence>
<keyword evidence="6" id="KW-0808">Transferase</keyword>
<dbReference type="InterPro" id="IPR001129">
    <property type="entry name" value="Membr-assoc_MAPEG"/>
</dbReference>
<dbReference type="VEuPathDB" id="FungiDB:PABG_07259"/>
<dbReference type="VEuPathDB" id="FungiDB:PADG_05224"/>
<dbReference type="GO" id="GO:0004602">
    <property type="term" value="F:glutathione peroxidase activity"/>
    <property type="evidence" value="ECO:0007669"/>
    <property type="project" value="TreeGrafter"/>
</dbReference>
<evidence type="ECO:0000256" key="2">
    <source>
        <dbReference type="ARBA" id="ARBA00022692"/>
    </source>
</evidence>
<evidence type="ECO:0000256" key="5">
    <source>
        <dbReference type="SAM" id="Phobius"/>
    </source>
</evidence>
<feature type="transmembrane region" description="Helical" evidence="5">
    <location>
        <begin position="130"/>
        <end position="151"/>
    </location>
</feature>
<dbReference type="InterPro" id="IPR023352">
    <property type="entry name" value="MAPEG-like_dom_sf"/>
</dbReference>
<gene>
    <name evidence="6" type="primary">gst</name>
</gene>
<dbReference type="InterPro" id="IPR050997">
    <property type="entry name" value="MAPEG"/>
</dbReference>
<organism evidence="6">
    <name type="scientific">Paracoccidioides brasiliensis</name>
    <dbReference type="NCBI Taxonomy" id="121759"/>
    <lineage>
        <taxon>Eukaryota</taxon>
        <taxon>Fungi</taxon>
        <taxon>Dikarya</taxon>
        <taxon>Ascomycota</taxon>
        <taxon>Pezizomycotina</taxon>
        <taxon>Eurotiomycetes</taxon>
        <taxon>Eurotiomycetidae</taxon>
        <taxon>Onygenales</taxon>
        <taxon>Ajellomycetaceae</taxon>
        <taxon>Paracoccidioides</taxon>
    </lineage>
</organism>
<name>Q5K5Z8_PARBR</name>
<keyword evidence="4 5" id="KW-0472">Membrane</keyword>
<reference evidence="6" key="1">
    <citation type="journal article" date="2005" name="Yeast">
        <title>Cloning and functional analysis of the orotidine-5'-phosphate decarboxylase gene (PbrURA3) of the pathogenic fungus Paracoccidioides brasiliensis.</title>
        <authorList>
            <person name="Reinoso C."/>
            <person name="Fermignan E."/>
            <person name="Reinoso C."/>
            <person name="Sorais F."/>
            <person name="Nino-Vega G.A."/>
            <person name="Ferminan E."/>
            <person name="San-Blas G."/>
            <person name="Dominguez A."/>
        </authorList>
    </citation>
    <scope>NUCLEOTIDE SEQUENCE</scope>
    <source>
        <strain evidence="6">ATCC 32071</strain>
        <strain evidence="6">IVIC Pb73</strain>
    </source>
</reference>
<dbReference type="AlphaFoldDB" id="Q5K5Z8"/>
<dbReference type="Gene3D" id="1.20.120.550">
    <property type="entry name" value="Membrane associated eicosanoid/glutathione metabolism-like domain"/>
    <property type="match status" value="1"/>
</dbReference>
<dbReference type="GO" id="GO:0005635">
    <property type="term" value="C:nuclear envelope"/>
    <property type="evidence" value="ECO:0007669"/>
    <property type="project" value="TreeGrafter"/>
</dbReference>
<proteinExistence type="predicted"/>
<accession>Q5K5Z8</accession>
<keyword evidence="3 5" id="KW-1133">Transmembrane helix</keyword>
<dbReference type="SUPFAM" id="SSF161084">
    <property type="entry name" value="MAPEG domain-like"/>
    <property type="match status" value="1"/>
</dbReference>